<dbReference type="HOGENOM" id="CLU_592051_0_0_1"/>
<dbReference type="EMBL" id="KN831772">
    <property type="protein sequence ID" value="KIM45437.1"/>
    <property type="molecule type" value="Genomic_DNA"/>
</dbReference>
<reference evidence="3" key="2">
    <citation type="submission" date="2015-01" db="EMBL/GenBank/DDBJ databases">
        <title>Evolutionary Origins and Diversification of the Mycorrhizal Mutualists.</title>
        <authorList>
            <consortium name="DOE Joint Genome Institute"/>
            <consortium name="Mycorrhizal Genomics Consortium"/>
            <person name="Kohler A."/>
            <person name="Kuo A."/>
            <person name="Nagy L.G."/>
            <person name="Floudas D."/>
            <person name="Copeland A."/>
            <person name="Barry K.W."/>
            <person name="Cichocki N."/>
            <person name="Veneault-Fourrey C."/>
            <person name="LaButti K."/>
            <person name="Lindquist E.A."/>
            <person name="Lipzen A."/>
            <person name="Lundell T."/>
            <person name="Morin E."/>
            <person name="Murat C."/>
            <person name="Riley R."/>
            <person name="Ohm R."/>
            <person name="Sun H."/>
            <person name="Tunlid A."/>
            <person name="Henrissat B."/>
            <person name="Grigoriev I.V."/>
            <person name="Hibbett D.S."/>
            <person name="Martin F."/>
        </authorList>
    </citation>
    <scope>NUCLEOTIDE SEQUENCE [LARGE SCALE GENOMIC DNA]</scope>
    <source>
        <strain evidence="3">h7</strain>
    </source>
</reference>
<protein>
    <submittedName>
        <fullName evidence="2">Uncharacterized protein</fullName>
    </submittedName>
</protein>
<dbReference type="AlphaFoldDB" id="A0A0C2YWQ5"/>
<name>A0A0C2YWQ5_HEBCY</name>
<keyword evidence="1" id="KW-0472">Membrane</keyword>
<dbReference type="OrthoDB" id="2559662at2759"/>
<feature type="transmembrane region" description="Helical" evidence="1">
    <location>
        <begin position="12"/>
        <end position="29"/>
    </location>
</feature>
<evidence type="ECO:0000313" key="3">
    <source>
        <dbReference type="Proteomes" id="UP000053424"/>
    </source>
</evidence>
<keyword evidence="1" id="KW-0812">Transmembrane</keyword>
<evidence type="ECO:0000313" key="2">
    <source>
        <dbReference type="EMBL" id="KIM45437.1"/>
    </source>
</evidence>
<reference evidence="2 3" key="1">
    <citation type="submission" date="2014-04" db="EMBL/GenBank/DDBJ databases">
        <authorList>
            <consortium name="DOE Joint Genome Institute"/>
            <person name="Kuo A."/>
            <person name="Gay G."/>
            <person name="Dore J."/>
            <person name="Kohler A."/>
            <person name="Nagy L.G."/>
            <person name="Floudas D."/>
            <person name="Copeland A."/>
            <person name="Barry K.W."/>
            <person name="Cichocki N."/>
            <person name="Veneault-Fourrey C."/>
            <person name="LaButti K."/>
            <person name="Lindquist E.A."/>
            <person name="Lipzen A."/>
            <person name="Lundell T."/>
            <person name="Morin E."/>
            <person name="Murat C."/>
            <person name="Sun H."/>
            <person name="Tunlid A."/>
            <person name="Henrissat B."/>
            <person name="Grigoriev I.V."/>
            <person name="Hibbett D.S."/>
            <person name="Martin F."/>
            <person name="Nordberg H.P."/>
            <person name="Cantor M.N."/>
            <person name="Hua S.X."/>
        </authorList>
    </citation>
    <scope>NUCLEOTIDE SEQUENCE [LARGE SCALE GENOMIC DNA]</scope>
    <source>
        <strain evidence="3">h7</strain>
    </source>
</reference>
<dbReference type="STRING" id="686832.A0A0C2YWQ5"/>
<organism evidence="2 3">
    <name type="scientific">Hebeloma cylindrosporum</name>
    <dbReference type="NCBI Taxonomy" id="76867"/>
    <lineage>
        <taxon>Eukaryota</taxon>
        <taxon>Fungi</taxon>
        <taxon>Dikarya</taxon>
        <taxon>Basidiomycota</taxon>
        <taxon>Agaricomycotina</taxon>
        <taxon>Agaricomycetes</taxon>
        <taxon>Agaricomycetidae</taxon>
        <taxon>Agaricales</taxon>
        <taxon>Agaricineae</taxon>
        <taxon>Hymenogastraceae</taxon>
        <taxon>Hebeloma</taxon>
    </lineage>
</organism>
<dbReference type="Proteomes" id="UP000053424">
    <property type="component" value="Unassembled WGS sequence"/>
</dbReference>
<gene>
    <name evidence="2" type="ORF">M413DRAFT_66727</name>
</gene>
<accession>A0A0C2YWQ5</accession>
<sequence length="411" mass="47618">MAIITLKWHVLRPLLIFLFLLLCCLYYIYHAYRPPTDLYREIFNSEVELSKNLIHNERGHKYVKFKQLRGAGFNNQAQDILLYHHLALQTSRIYVYQPFIWRPRGEKAEVPLSAFLRGPTEGTISDAVFDEVCPPEEVIHVRLQVDHLKQWKHALDILNGKDRCIVVDDWIFNWLFLASPGLHTVWPTFQKYLSTHFKWSDNVLTIVNRTQTELNLRPASAPATEQGDAYMALHLRRGDFEEHCKYLLETRQGFTTWGTLPILQSSVLPPKLDISNTTTIMDQCYPSLYRILDSISKQARDRPHLRTLHVLHDGAWDHPTVYLQYYKLAGALKDPEWARRAGWKGGPMLRVTHSAEVPIHRGERDWSVCVDVELGRRTEVFIGNGYSSLTTQVVALRLSDEGGKVEDITLY</sequence>
<evidence type="ECO:0000256" key="1">
    <source>
        <dbReference type="SAM" id="Phobius"/>
    </source>
</evidence>
<keyword evidence="1" id="KW-1133">Transmembrane helix</keyword>
<proteinExistence type="predicted"/>
<dbReference type="Gene3D" id="3.40.50.11350">
    <property type="match status" value="1"/>
</dbReference>
<keyword evidence="3" id="KW-1185">Reference proteome</keyword>